<dbReference type="Proteomes" id="UP000800036">
    <property type="component" value="Unassembled WGS sequence"/>
</dbReference>
<name>A0A6A5VIC1_9PLEO</name>
<dbReference type="PANTHER" id="PTHR10039:SF16">
    <property type="entry name" value="GPI INOSITOL-DEACYLASE"/>
    <property type="match status" value="1"/>
</dbReference>
<protein>
    <recommendedName>
        <fullName evidence="3">Nephrocystin 3-like N-terminal domain-containing protein</fullName>
    </recommendedName>
</protein>
<gene>
    <name evidence="4" type="ORF">BU23DRAFT_566060</name>
</gene>
<dbReference type="SUPFAM" id="SSF52540">
    <property type="entry name" value="P-loop containing nucleoside triphosphate hydrolases"/>
    <property type="match status" value="1"/>
</dbReference>
<dbReference type="AlphaFoldDB" id="A0A6A5VIC1"/>
<keyword evidence="5" id="KW-1185">Reference proteome</keyword>
<evidence type="ECO:0000313" key="5">
    <source>
        <dbReference type="Proteomes" id="UP000800036"/>
    </source>
</evidence>
<feature type="compositionally biased region" description="Basic and acidic residues" evidence="2">
    <location>
        <begin position="120"/>
        <end position="135"/>
    </location>
</feature>
<reference evidence="4" key="1">
    <citation type="journal article" date="2020" name="Stud. Mycol.">
        <title>101 Dothideomycetes genomes: a test case for predicting lifestyles and emergence of pathogens.</title>
        <authorList>
            <person name="Haridas S."/>
            <person name="Albert R."/>
            <person name="Binder M."/>
            <person name="Bloem J."/>
            <person name="Labutti K."/>
            <person name="Salamov A."/>
            <person name="Andreopoulos B."/>
            <person name="Baker S."/>
            <person name="Barry K."/>
            <person name="Bills G."/>
            <person name="Bluhm B."/>
            <person name="Cannon C."/>
            <person name="Castanera R."/>
            <person name="Culley D."/>
            <person name="Daum C."/>
            <person name="Ezra D."/>
            <person name="Gonzalez J."/>
            <person name="Henrissat B."/>
            <person name="Kuo A."/>
            <person name="Liang C."/>
            <person name="Lipzen A."/>
            <person name="Lutzoni F."/>
            <person name="Magnuson J."/>
            <person name="Mondo S."/>
            <person name="Nolan M."/>
            <person name="Ohm R."/>
            <person name="Pangilinan J."/>
            <person name="Park H.-J."/>
            <person name="Ramirez L."/>
            <person name="Alfaro M."/>
            <person name="Sun H."/>
            <person name="Tritt A."/>
            <person name="Yoshinaga Y."/>
            <person name="Zwiers L.-H."/>
            <person name="Turgeon B."/>
            <person name="Goodwin S."/>
            <person name="Spatafora J."/>
            <person name="Crous P."/>
            <person name="Grigoriev I."/>
        </authorList>
    </citation>
    <scope>NUCLEOTIDE SEQUENCE</scope>
    <source>
        <strain evidence="4">CBS 107.79</strain>
    </source>
</reference>
<evidence type="ECO:0000313" key="4">
    <source>
        <dbReference type="EMBL" id="KAF1976398.1"/>
    </source>
</evidence>
<evidence type="ECO:0000256" key="2">
    <source>
        <dbReference type="SAM" id="MobiDB-lite"/>
    </source>
</evidence>
<sequence length="326" mass="36540">MSYLIYYACLVSLRISSVETGFDTALRDAVQRTAILSRCPRVPRSAVVPFANRWNDLIEPTAPRASRVGAPIPIVGTMQRWNCDPTTTLAAMLSGSAIWQHKRLKGVQKVQLKRGMRGLSTDERPGSAPARERATRARPCLAAASRRHPSLSFPSGPHPPETASLRFSWRFAAARSRRCMLRYNSTMAPTTSFGKNNAGFQAGDIHGAVHVEFRLPPDEKLPKIRRWLSAPDPSANYQKALKLRQADTGGWFLEGREYTRWKTEPALPLWLYGIPGCGKTILCSAVLRDVLEYCRDGSGRVAAYFFFDFKDVQKQDLGKMLRSLIW</sequence>
<dbReference type="InterPro" id="IPR027417">
    <property type="entry name" value="P-loop_NTPase"/>
</dbReference>
<dbReference type="Gene3D" id="3.40.50.300">
    <property type="entry name" value="P-loop containing nucleotide triphosphate hydrolases"/>
    <property type="match status" value="1"/>
</dbReference>
<dbReference type="PANTHER" id="PTHR10039">
    <property type="entry name" value="AMELOGENIN"/>
    <property type="match status" value="1"/>
</dbReference>
<evidence type="ECO:0000259" key="3">
    <source>
        <dbReference type="Pfam" id="PF24883"/>
    </source>
</evidence>
<evidence type="ECO:0000256" key="1">
    <source>
        <dbReference type="ARBA" id="ARBA00022737"/>
    </source>
</evidence>
<organism evidence="4 5">
    <name type="scientific">Bimuria novae-zelandiae CBS 107.79</name>
    <dbReference type="NCBI Taxonomy" id="1447943"/>
    <lineage>
        <taxon>Eukaryota</taxon>
        <taxon>Fungi</taxon>
        <taxon>Dikarya</taxon>
        <taxon>Ascomycota</taxon>
        <taxon>Pezizomycotina</taxon>
        <taxon>Dothideomycetes</taxon>
        <taxon>Pleosporomycetidae</taxon>
        <taxon>Pleosporales</taxon>
        <taxon>Massarineae</taxon>
        <taxon>Didymosphaeriaceae</taxon>
        <taxon>Bimuria</taxon>
    </lineage>
</organism>
<accession>A0A6A5VIC1</accession>
<dbReference type="EMBL" id="ML976667">
    <property type="protein sequence ID" value="KAF1976398.1"/>
    <property type="molecule type" value="Genomic_DNA"/>
</dbReference>
<feature type="region of interest" description="Disordered" evidence="2">
    <location>
        <begin position="113"/>
        <end position="136"/>
    </location>
</feature>
<proteinExistence type="predicted"/>
<dbReference type="Pfam" id="PF24883">
    <property type="entry name" value="NPHP3_N"/>
    <property type="match status" value="1"/>
</dbReference>
<feature type="domain" description="Nephrocystin 3-like N-terminal" evidence="3">
    <location>
        <begin position="247"/>
        <end position="326"/>
    </location>
</feature>
<dbReference type="OrthoDB" id="3741355at2759"/>
<dbReference type="InterPro" id="IPR056884">
    <property type="entry name" value="NPHP3-like_N"/>
</dbReference>
<keyword evidence="1" id="KW-0677">Repeat</keyword>